<keyword evidence="3 6" id="KW-0812">Transmembrane</keyword>
<evidence type="ECO:0000256" key="4">
    <source>
        <dbReference type="ARBA" id="ARBA00022989"/>
    </source>
</evidence>
<feature type="transmembrane region" description="Helical" evidence="6">
    <location>
        <begin position="138"/>
        <end position="157"/>
    </location>
</feature>
<evidence type="ECO:0000256" key="2">
    <source>
        <dbReference type="ARBA" id="ARBA00009142"/>
    </source>
</evidence>
<dbReference type="InterPro" id="IPR002781">
    <property type="entry name" value="TM_pro_TauE-like"/>
</dbReference>
<accession>A0A2T5IGM1</accession>
<dbReference type="Proteomes" id="UP000244161">
    <property type="component" value="Unassembled WGS sequence"/>
</dbReference>
<feature type="transmembrane region" description="Helical" evidence="6">
    <location>
        <begin position="102"/>
        <end position="122"/>
    </location>
</feature>
<keyword evidence="8" id="KW-1185">Reference proteome</keyword>
<evidence type="ECO:0000313" key="8">
    <source>
        <dbReference type="Proteomes" id="UP000244161"/>
    </source>
</evidence>
<evidence type="ECO:0000256" key="1">
    <source>
        <dbReference type="ARBA" id="ARBA00004141"/>
    </source>
</evidence>
<feature type="transmembrane region" description="Helical" evidence="6">
    <location>
        <begin position="43"/>
        <end position="63"/>
    </location>
</feature>
<reference evidence="7 8" key="1">
    <citation type="submission" date="2018-04" db="EMBL/GenBank/DDBJ databases">
        <title>Genomic Encyclopedia of Archaeal and Bacterial Type Strains, Phase II (KMG-II): from individual species to whole genera.</title>
        <authorList>
            <person name="Goeker M."/>
        </authorList>
    </citation>
    <scope>NUCLEOTIDE SEQUENCE [LARGE SCALE GENOMIC DNA]</scope>
    <source>
        <strain evidence="7 8">DSM 18806</strain>
    </source>
</reference>
<dbReference type="PANTHER" id="PTHR43701:SF2">
    <property type="entry name" value="MEMBRANE TRANSPORTER PROTEIN YJNA-RELATED"/>
    <property type="match status" value="1"/>
</dbReference>
<sequence>MIYILYAMVVFIASMTGSLAGLGGGVIIKQLLDVIGYHNAVEIGFYASVAIFVMGIVAIGKLYRNGFAFDTKIVSLVSIGSLVGGYLGQMAFMTLINSTGEGYVKAIQAVLLAITLVLILYYERRKDKIRHYQVKQPLLIFAVGLFLGGFSVFLGIGGGPLNVTLMVLLFSFTIKEAISYSIATVFFSQISKLGSIVLAGELGNYSLTFMIVIGIASVVGGYVGTALNQKLSNKSVSIIFQVLVLLLLFVSFYNTYMGLR</sequence>
<name>A0A2T5IGM1_9LACT</name>
<dbReference type="InterPro" id="IPR051598">
    <property type="entry name" value="TSUP/Inactive_protease-like"/>
</dbReference>
<dbReference type="GO" id="GO:0005886">
    <property type="term" value="C:plasma membrane"/>
    <property type="evidence" value="ECO:0007669"/>
    <property type="project" value="UniProtKB-SubCell"/>
</dbReference>
<comment type="caution">
    <text evidence="7">The sequence shown here is derived from an EMBL/GenBank/DDBJ whole genome shotgun (WGS) entry which is preliminary data.</text>
</comment>
<keyword evidence="5 6" id="KW-0472">Membrane</keyword>
<dbReference type="RefSeq" id="WP_108033226.1">
    <property type="nucleotide sequence ID" value="NZ_QAOM01000015.1"/>
</dbReference>
<evidence type="ECO:0000256" key="5">
    <source>
        <dbReference type="ARBA" id="ARBA00023136"/>
    </source>
</evidence>
<keyword evidence="4 6" id="KW-1133">Transmembrane helix</keyword>
<dbReference type="OrthoDB" id="3181470at2"/>
<feature type="transmembrane region" description="Helical" evidence="6">
    <location>
        <begin position="235"/>
        <end position="256"/>
    </location>
</feature>
<feature type="transmembrane region" description="Helical" evidence="6">
    <location>
        <begin position="202"/>
        <end position="223"/>
    </location>
</feature>
<protein>
    <recommendedName>
        <fullName evidence="6">Probable membrane transporter protein</fullName>
    </recommendedName>
</protein>
<gene>
    <name evidence="7" type="ORF">C8U37_11550</name>
</gene>
<feature type="transmembrane region" description="Helical" evidence="6">
    <location>
        <begin position="163"/>
        <end position="190"/>
    </location>
</feature>
<dbReference type="AlphaFoldDB" id="A0A2T5IGM1"/>
<comment type="similarity">
    <text evidence="2 6">Belongs to the 4-toluene sulfonate uptake permease (TSUP) (TC 2.A.102) family.</text>
</comment>
<proteinExistence type="inferred from homology"/>
<evidence type="ECO:0000256" key="6">
    <source>
        <dbReference type="RuleBase" id="RU363041"/>
    </source>
</evidence>
<evidence type="ECO:0000256" key="3">
    <source>
        <dbReference type="ARBA" id="ARBA00022692"/>
    </source>
</evidence>
<dbReference type="Pfam" id="PF01925">
    <property type="entry name" value="TauE"/>
    <property type="match status" value="1"/>
</dbReference>
<feature type="transmembrane region" description="Helical" evidence="6">
    <location>
        <begin position="5"/>
        <end position="28"/>
    </location>
</feature>
<organism evidence="7 8">
    <name type="scientific">Trichococcus patagoniensis</name>
    <dbReference type="NCBI Taxonomy" id="382641"/>
    <lineage>
        <taxon>Bacteria</taxon>
        <taxon>Bacillati</taxon>
        <taxon>Bacillota</taxon>
        <taxon>Bacilli</taxon>
        <taxon>Lactobacillales</taxon>
        <taxon>Carnobacteriaceae</taxon>
        <taxon>Trichococcus</taxon>
    </lineage>
</organism>
<evidence type="ECO:0000313" key="7">
    <source>
        <dbReference type="EMBL" id="PTQ82973.1"/>
    </source>
</evidence>
<comment type="subcellular location">
    <subcellularLocation>
        <location evidence="6">Cell membrane</location>
        <topology evidence="6">Multi-pass membrane protein</topology>
    </subcellularLocation>
    <subcellularLocation>
        <location evidence="1">Membrane</location>
        <topology evidence="1">Multi-pass membrane protein</topology>
    </subcellularLocation>
</comment>
<dbReference type="EMBL" id="QAOM01000015">
    <property type="protein sequence ID" value="PTQ82973.1"/>
    <property type="molecule type" value="Genomic_DNA"/>
</dbReference>
<keyword evidence="6" id="KW-1003">Cell membrane</keyword>
<dbReference type="PANTHER" id="PTHR43701">
    <property type="entry name" value="MEMBRANE TRANSPORTER PROTEIN MJ0441-RELATED"/>
    <property type="match status" value="1"/>
</dbReference>
<feature type="transmembrane region" description="Helical" evidence="6">
    <location>
        <begin position="75"/>
        <end position="96"/>
    </location>
</feature>